<evidence type="ECO:0000256" key="6">
    <source>
        <dbReference type="SAM" id="MobiDB-lite"/>
    </source>
</evidence>
<dbReference type="CDD" id="cd13128">
    <property type="entry name" value="MATE_Wzx_like"/>
    <property type="match status" value="1"/>
</dbReference>
<dbReference type="Proteomes" id="UP001596138">
    <property type="component" value="Unassembled WGS sequence"/>
</dbReference>
<evidence type="ECO:0000256" key="7">
    <source>
        <dbReference type="SAM" id="Phobius"/>
    </source>
</evidence>
<evidence type="ECO:0000313" key="8">
    <source>
        <dbReference type="EMBL" id="MFC6238979.1"/>
    </source>
</evidence>
<proteinExistence type="predicted"/>
<protein>
    <submittedName>
        <fullName evidence="8">Oligosaccharide flippase family protein</fullName>
    </submittedName>
</protein>
<feature type="transmembrane region" description="Helical" evidence="7">
    <location>
        <begin position="193"/>
        <end position="215"/>
    </location>
</feature>
<keyword evidence="3 7" id="KW-0812">Transmembrane</keyword>
<feature type="transmembrane region" description="Helical" evidence="7">
    <location>
        <begin position="457"/>
        <end position="477"/>
    </location>
</feature>
<keyword evidence="2" id="KW-1003">Cell membrane</keyword>
<evidence type="ECO:0000256" key="4">
    <source>
        <dbReference type="ARBA" id="ARBA00022989"/>
    </source>
</evidence>
<keyword evidence="4 7" id="KW-1133">Transmembrane helix</keyword>
<gene>
    <name evidence="8" type="ORF">ACFQGU_13915</name>
</gene>
<dbReference type="Pfam" id="PF01943">
    <property type="entry name" value="Polysacc_synt"/>
    <property type="match status" value="1"/>
</dbReference>
<feature type="transmembrane region" description="Helical" evidence="7">
    <location>
        <begin position="483"/>
        <end position="505"/>
    </location>
</feature>
<evidence type="ECO:0000256" key="5">
    <source>
        <dbReference type="ARBA" id="ARBA00023136"/>
    </source>
</evidence>
<feature type="transmembrane region" description="Helical" evidence="7">
    <location>
        <begin position="425"/>
        <end position="445"/>
    </location>
</feature>
<feature type="transmembrane region" description="Helical" evidence="7">
    <location>
        <begin position="399"/>
        <end position="419"/>
    </location>
</feature>
<feature type="transmembrane region" description="Helical" evidence="7">
    <location>
        <begin position="330"/>
        <end position="351"/>
    </location>
</feature>
<feature type="transmembrane region" description="Helical" evidence="7">
    <location>
        <begin position="38"/>
        <end position="58"/>
    </location>
</feature>
<feature type="transmembrane region" description="Helical" evidence="7">
    <location>
        <begin position="108"/>
        <end position="133"/>
    </location>
</feature>
<feature type="transmembrane region" description="Helical" evidence="7">
    <location>
        <begin position="259"/>
        <end position="279"/>
    </location>
</feature>
<sequence>MSAEEALDSNAVPGDGEAAPVRAPRGKASSKSQMRGSALLLVGRLLGMGLGLVIQLLLVRVLTKDDYGAFAWALSIVTLVQSLIPLGLDRVDSRFLAKYDEEGDDRKVVGVLVTEALVVISLGSIVFLLVLLWHGRLSPGIAPSETAANLLVLMVLLAPLAALDAMVVNTFATFASARAVFVRRYLLEPGLRLTAIVTVFFLGAGVYGLTVGYVLASLLGVSIYVVMVLRLLSRLGFFAELHGRVTMPVRPMLREGFPLLTSSLVYVVVMALPTFVLGAVGTAADVASLRAVMPIAQLSMAAAGAFWVLFPPMVTRLWQRGDMEGVRLTYWRTALWVALVSYPALVLSVSFAEPVTVTLLGSQYADSAPLLAILGFGFWFQAASGFSAILMATAGRLRFIFFSNMAVLVLGTVLAFALIPPLGAWGAAVGMALSLVLGNVVRQLGLRGLPSGVVEPWMAAPYTAMLLGVVLTSLLQYWVGAGFILSVLLTGAATLGVLFVTLPYLDVAHTFPELLKIPVAGPLLRRGSSRGARSTRNPYRVASSAGGSGSAPAAEGEQGATARALAALDPRVDDPLFLLPEVGAGVRLGRLHPSEFSDALRDVPSGTWVVIEVAATRRSLRSTTRALEAAGLRDVSLHWEAPRRSARTMLVPLDARPVVLAALHRHEGSRRGRVLSFAARVLVSVGLVAWVARDRIATGRTDEP</sequence>
<keyword evidence="5 7" id="KW-0472">Membrane</keyword>
<feature type="transmembrane region" description="Helical" evidence="7">
    <location>
        <begin position="221"/>
        <end position="239"/>
    </location>
</feature>
<dbReference type="PANTHER" id="PTHR30250:SF11">
    <property type="entry name" value="O-ANTIGEN TRANSPORTER-RELATED"/>
    <property type="match status" value="1"/>
</dbReference>
<evidence type="ECO:0000256" key="3">
    <source>
        <dbReference type="ARBA" id="ARBA00022692"/>
    </source>
</evidence>
<feature type="region of interest" description="Disordered" evidence="6">
    <location>
        <begin position="1"/>
        <end position="30"/>
    </location>
</feature>
<evidence type="ECO:0000313" key="9">
    <source>
        <dbReference type="Proteomes" id="UP001596138"/>
    </source>
</evidence>
<evidence type="ECO:0000256" key="1">
    <source>
        <dbReference type="ARBA" id="ARBA00004651"/>
    </source>
</evidence>
<feature type="region of interest" description="Disordered" evidence="6">
    <location>
        <begin position="526"/>
        <end position="556"/>
    </location>
</feature>
<dbReference type="PANTHER" id="PTHR30250">
    <property type="entry name" value="PST FAMILY PREDICTED COLANIC ACID TRANSPORTER"/>
    <property type="match status" value="1"/>
</dbReference>
<keyword evidence="9" id="KW-1185">Reference proteome</keyword>
<feature type="transmembrane region" description="Helical" evidence="7">
    <location>
        <begin position="70"/>
        <end position="88"/>
    </location>
</feature>
<dbReference type="RefSeq" id="WP_386767652.1">
    <property type="nucleotide sequence ID" value="NZ_JBHSTI010000008.1"/>
</dbReference>
<accession>A0ABW1T3D5</accession>
<comment type="caution">
    <text evidence="8">The sequence shown here is derived from an EMBL/GenBank/DDBJ whole genome shotgun (WGS) entry which is preliminary data.</text>
</comment>
<dbReference type="InterPro" id="IPR050833">
    <property type="entry name" value="Poly_Biosynth_Transport"/>
</dbReference>
<evidence type="ECO:0000256" key="2">
    <source>
        <dbReference type="ARBA" id="ARBA00022475"/>
    </source>
</evidence>
<name>A0ABW1T3D5_9ACTN</name>
<feature type="transmembrane region" description="Helical" evidence="7">
    <location>
        <begin position="371"/>
        <end position="392"/>
    </location>
</feature>
<organism evidence="8 9">
    <name type="scientific">Longivirga aurantiaca</name>
    <dbReference type="NCBI Taxonomy" id="1837743"/>
    <lineage>
        <taxon>Bacteria</taxon>
        <taxon>Bacillati</taxon>
        <taxon>Actinomycetota</taxon>
        <taxon>Actinomycetes</taxon>
        <taxon>Sporichthyales</taxon>
        <taxon>Sporichthyaceae</taxon>
        <taxon>Longivirga</taxon>
    </lineage>
</organism>
<feature type="transmembrane region" description="Helical" evidence="7">
    <location>
        <begin position="153"/>
        <end position="181"/>
    </location>
</feature>
<feature type="transmembrane region" description="Helical" evidence="7">
    <location>
        <begin position="291"/>
        <end position="310"/>
    </location>
</feature>
<dbReference type="EMBL" id="JBHSTI010000008">
    <property type="protein sequence ID" value="MFC6238979.1"/>
    <property type="molecule type" value="Genomic_DNA"/>
</dbReference>
<reference evidence="9" key="1">
    <citation type="journal article" date="2019" name="Int. J. Syst. Evol. Microbiol.">
        <title>The Global Catalogue of Microorganisms (GCM) 10K type strain sequencing project: providing services to taxonomists for standard genome sequencing and annotation.</title>
        <authorList>
            <consortium name="The Broad Institute Genomics Platform"/>
            <consortium name="The Broad Institute Genome Sequencing Center for Infectious Disease"/>
            <person name="Wu L."/>
            <person name="Ma J."/>
        </authorList>
    </citation>
    <scope>NUCLEOTIDE SEQUENCE [LARGE SCALE GENOMIC DNA]</scope>
    <source>
        <strain evidence="9">CGMCC 4.7317</strain>
    </source>
</reference>
<comment type="subcellular location">
    <subcellularLocation>
        <location evidence="1">Cell membrane</location>
        <topology evidence="1">Multi-pass membrane protein</topology>
    </subcellularLocation>
</comment>
<dbReference type="InterPro" id="IPR002797">
    <property type="entry name" value="Polysacc_synth"/>
</dbReference>